<proteinExistence type="inferred from homology"/>
<feature type="transmembrane region" description="Helical" evidence="3">
    <location>
        <begin position="263"/>
        <end position="283"/>
    </location>
</feature>
<comment type="similarity">
    <text evidence="2">Belongs to the major facilitator superfamily. Monocarboxylate porter (TC 2.A.1.13) family.</text>
</comment>
<dbReference type="PROSITE" id="PS50850">
    <property type="entry name" value="MFS"/>
    <property type="match status" value="1"/>
</dbReference>
<dbReference type="OrthoDB" id="6509908at2759"/>
<feature type="transmembrane region" description="Helical" evidence="3">
    <location>
        <begin position="325"/>
        <end position="346"/>
    </location>
</feature>
<comment type="subcellular location">
    <subcellularLocation>
        <location evidence="1">Membrane</location>
        <topology evidence="1">Multi-pass membrane protein</topology>
    </subcellularLocation>
</comment>
<keyword evidence="3" id="KW-1133">Transmembrane helix</keyword>
<feature type="transmembrane region" description="Helical" evidence="3">
    <location>
        <begin position="238"/>
        <end position="257"/>
    </location>
</feature>
<comment type="caution">
    <text evidence="5">The sequence shown here is derived from an EMBL/GenBank/DDBJ whole genome shotgun (WGS) entry which is preliminary data.</text>
</comment>
<dbReference type="Pfam" id="PF07690">
    <property type="entry name" value="MFS_1"/>
    <property type="match status" value="1"/>
</dbReference>
<evidence type="ECO:0000313" key="6">
    <source>
        <dbReference type="Proteomes" id="UP000703269"/>
    </source>
</evidence>
<evidence type="ECO:0000256" key="3">
    <source>
        <dbReference type="SAM" id="Phobius"/>
    </source>
</evidence>
<keyword evidence="3" id="KW-0472">Membrane</keyword>
<name>A0A9P3GC82_9APHY</name>
<dbReference type="PANTHER" id="PTHR11360">
    <property type="entry name" value="MONOCARBOXYLATE TRANSPORTER"/>
    <property type="match status" value="1"/>
</dbReference>
<dbReference type="EMBL" id="BPQB01000020">
    <property type="protein sequence ID" value="GJE91215.1"/>
    <property type="molecule type" value="Genomic_DNA"/>
</dbReference>
<dbReference type="InterPro" id="IPR036259">
    <property type="entry name" value="MFS_trans_sf"/>
</dbReference>
<dbReference type="PANTHER" id="PTHR11360:SF252">
    <property type="entry name" value="MAJOR FACILITATOR SUPERFAMILY (MFS) PROFILE DOMAIN-CONTAINING PROTEIN-RELATED"/>
    <property type="match status" value="1"/>
</dbReference>
<dbReference type="InterPro" id="IPR011701">
    <property type="entry name" value="MFS"/>
</dbReference>
<feature type="domain" description="Major facilitator superfamily (MFS) profile" evidence="4">
    <location>
        <begin position="37"/>
        <end position="417"/>
    </location>
</feature>
<dbReference type="GO" id="GO:0022857">
    <property type="term" value="F:transmembrane transporter activity"/>
    <property type="evidence" value="ECO:0007669"/>
    <property type="project" value="InterPro"/>
</dbReference>
<organism evidence="5 6">
    <name type="scientific">Phanerochaete sordida</name>
    <dbReference type="NCBI Taxonomy" id="48140"/>
    <lineage>
        <taxon>Eukaryota</taxon>
        <taxon>Fungi</taxon>
        <taxon>Dikarya</taxon>
        <taxon>Basidiomycota</taxon>
        <taxon>Agaricomycotina</taxon>
        <taxon>Agaricomycetes</taxon>
        <taxon>Polyporales</taxon>
        <taxon>Phanerochaetaceae</taxon>
        <taxon>Phanerochaete</taxon>
    </lineage>
</organism>
<feature type="transmembrane region" description="Helical" evidence="3">
    <location>
        <begin position="197"/>
        <end position="217"/>
    </location>
</feature>
<protein>
    <submittedName>
        <fullName evidence="5">MFS general substrate transporter</fullName>
    </submittedName>
</protein>
<evidence type="ECO:0000259" key="4">
    <source>
        <dbReference type="PROSITE" id="PS50850"/>
    </source>
</evidence>
<feature type="transmembrane region" description="Helical" evidence="3">
    <location>
        <begin position="38"/>
        <end position="59"/>
    </location>
</feature>
<dbReference type="Gene3D" id="1.20.1250.20">
    <property type="entry name" value="MFS general substrate transporter like domains"/>
    <property type="match status" value="1"/>
</dbReference>
<feature type="transmembrane region" description="Helical" evidence="3">
    <location>
        <begin position="166"/>
        <end position="185"/>
    </location>
</feature>
<feature type="transmembrane region" description="Helical" evidence="3">
    <location>
        <begin position="295"/>
        <end position="319"/>
    </location>
</feature>
<dbReference type="AlphaFoldDB" id="A0A9P3GC82"/>
<dbReference type="InterPro" id="IPR050327">
    <property type="entry name" value="Proton-linked_MCT"/>
</dbReference>
<reference evidence="5 6" key="1">
    <citation type="submission" date="2021-08" db="EMBL/GenBank/DDBJ databases">
        <title>Draft Genome Sequence of Phanerochaete sordida strain YK-624.</title>
        <authorList>
            <person name="Mori T."/>
            <person name="Dohra H."/>
            <person name="Suzuki T."/>
            <person name="Kawagishi H."/>
            <person name="Hirai H."/>
        </authorList>
    </citation>
    <scope>NUCLEOTIDE SEQUENCE [LARGE SCALE GENOMIC DNA]</scope>
    <source>
        <strain evidence="5 6">YK-624</strain>
    </source>
</reference>
<evidence type="ECO:0000256" key="1">
    <source>
        <dbReference type="ARBA" id="ARBA00004141"/>
    </source>
</evidence>
<evidence type="ECO:0000313" key="5">
    <source>
        <dbReference type="EMBL" id="GJE91215.1"/>
    </source>
</evidence>
<dbReference type="InterPro" id="IPR020846">
    <property type="entry name" value="MFS_dom"/>
</dbReference>
<feature type="transmembrane region" description="Helical" evidence="3">
    <location>
        <begin position="394"/>
        <end position="415"/>
    </location>
</feature>
<keyword evidence="3" id="KW-0812">Transmembrane</keyword>
<feature type="transmembrane region" description="Helical" evidence="3">
    <location>
        <begin position="131"/>
        <end position="159"/>
    </location>
</feature>
<sequence length="425" mass="45436">MNSASPVPSFRDSKVEASYAESSSINEAVDIPDGGLRAWIVVAGAFCLSFATFGYVVSWGAFQEYYQTTALSSRSPSDIAWIGSLQYSLIFLPGLITGYLFDLGYFRVSLAAASVLYIASNFLIAECQQYWQFILCQGVALGISAGWIYVPCAAIVAHWFKERRPIAFSIISMGSSLGGIIFPIMFRQLLPQIGFRWTVRVIAFINLACFIFGNLTMKARLPPKGKSAANWRALATRAYILYTLSTLLAFLGLYTLLTFLSVSAVVIGINSALAFYLVGVCNATSAAGRLLGGVLALRAGALNVMIACTALAAAMTYVWPFVASHAVFIVLVCVYGVASGAFVSLFPIVTMRLGSVEDVGLRTGVQMTVMSLGALAGPPISGAIQQRTGSFHDVGIYAGSMVVLSVIVMIVARWAHVGKLIGGVF</sequence>
<accession>A0A9P3GC82</accession>
<evidence type="ECO:0000256" key="2">
    <source>
        <dbReference type="ARBA" id="ARBA00006727"/>
    </source>
</evidence>
<dbReference type="SUPFAM" id="SSF103473">
    <property type="entry name" value="MFS general substrate transporter"/>
    <property type="match status" value="1"/>
</dbReference>
<feature type="transmembrane region" description="Helical" evidence="3">
    <location>
        <begin position="79"/>
        <end position="101"/>
    </location>
</feature>
<dbReference type="GO" id="GO:0016020">
    <property type="term" value="C:membrane"/>
    <property type="evidence" value="ECO:0007669"/>
    <property type="project" value="UniProtKB-SubCell"/>
</dbReference>
<keyword evidence="6" id="KW-1185">Reference proteome</keyword>
<gene>
    <name evidence="5" type="ORF">PsYK624_073640</name>
</gene>
<dbReference type="Proteomes" id="UP000703269">
    <property type="component" value="Unassembled WGS sequence"/>
</dbReference>